<gene>
    <name evidence="1" type="ORF">H8707_10245</name>
</gene>
<evidence type="ECO:0000313" key="1">
    <source>
        <dbReference type="EMBL" id="MBC8588606.1"/>
    </source>
</evidence>
<comment type="caution">
    <text evidence="1">The sequence shown here is derived from an EMBL/GenBank/DDBJ whole genome shotgun (WGS) entry which is preliminary data.</text>
</comment>
<sequence length="54" mass="5801">MNRNSKKLSLNQARIYLTLTAIGYSTAGVAFKLVDCPMVISGLRGIIVLTFGAI</sequence>
<protein>
    <submittedName>
        <fullName evidence="1">Uncharacterized protein</fullName>
    </submittedName>
</protein>
<name>A0A926EVZ1_9FIRM</name>
<dbReference type="Proteomes" id="UP000601171">
    <property type="component" value="Unassembled WGS sequence"/>
</dbReference>
<dbReference type="AlphaFoldDB" id="A0A926EVZ1"/>
<proteinExistence type="predicted"/>
<evidence type="ECO:0000313" key="2">
    <source>
        <dbReference type="Proteomes" id="UP000601171"/>
    </source>
</evidence>
<dbReference type="RefSeq" id="WP_262430063.1">
    <property type="nucleotide sequence ID" value="NZ_JACRTG010000025.1"/>
</dbReference>
<dbReference type="EMBL" id="JACRTG010000025">
    <property type="protein sequence ID" value="MBC8588606.1"/>
    <property type="molecule type" value="Genomic_DNA"/>
</dbReference>
<reference evidence="1" key="1">
    <citation type="submission" date="2020-08" db="EMBL/GenBank/DDBJ databases">
        <title>Genome public.</title>
        <authorList>
            <person name="Liu C."/>
            <person name="Sun Q."/>
        </authorList>
    </citation>
    <scope>NUCLEOTIDE SEQUENCE</scope>
    <source>
        <strain evidence="1">BX21</strain>
    </source>
</reference>
<keyword evidence="2" id="KW-1185">Reference proteome</keyword>
<organism evidence="1 2">
    <name type="scientific">Paratissierella segnis</name>
    <dbReference type="NCBI Taxonomy" id="2763679"/>
    <lineage>
        <taxon>Bacteria</taxon>
        <taxon>Bacillati</taxon>
        <taxon>Bacillota</taxon>
        <taxon>Tissierellia</taxon>
        <taxon>Tissierellales</taxon>
        <taxon>Tissierellaceae</taxon>
        <taxon>Paratissierella</taxon>
    </lineage>
</organism>
<accession>A0A926EVZ1</accession>